<dbReference type="AlphaFoldDB" id="L0WCN4"/>
<dbReference type="InterPro" id="IPR011545">
    <property type="entry name" value="DEAD/DEAH_box_helicase_dom"/>
</dbReference>
<evidence type="ECO:0000259" key="8">
    <source>
        <dbReference type="PROSITE" id="PS51192"/>
    </source>
</evidence>
<dbReference type="Gene3D" id="3.40.50.300">
    <property type="entry name" value="P-loop containing nucleotide triphosphate hydrolases"/>
    <property type="match status" value="2"/>
</dbReference>
<dbReference type="PANTHER" id="PTHR47959">
    <property type="entry name" value="ATP-DEPENDENT RNA HELICASE RHLE-RELATED"/>
    <property type="match status" value="1"/>
</dbReference>
<protein>
    <submittedName>
        <fullName evidence="11">DEAD/DEAH box helicase</fullName>
    </submittedName>
</protein>
<feature type="compositionally biased region" description="Basic residues" evidence="7">
    <location>
        <begin position="394"/>
        <end position="423"/>
    </location>
</feature>
<dbReference type="CDD" id="cd18787">
    <property type="entry name" value="SF2_C_DEAD"/>
    <property type="match status" value="1"/>
</dbReference>
<dbReference type="EMBL" id="AMRJ01000024">
    <property type="protein sequence ID" value="EKF73500.1"/>
    <property type="molecule type" value="Genomic_DNA"/>
</dbReference>
<dbReference type="InterPro" id="IPR044742">
    <property type="entry name" value="DEAD/DEAH_RhlB"/>
</dbReference>
<dbReference type="GO" id="GO:0016787">
    <property type="term" value="F:hydrolase activity"/>
    <property type="evidence" value="ECO:0007669"/>
    <property type="project" value="UniProtKB-KW"/>
</dbReference>
<dbReference type="PROSITE" id="PS51194">
    <property type="entry name" value="HELICASE_CTER"/>
    <property type="match status" value="1"/>
</dbReference>
<dbReference type="Proteomes" id="UP000010164">
    <property type="component" value="Unassembled WGS sequence"/>
</dbReference>
<evidence type="ECO:0000256" key="7">
    <source>
        <dbReference type="SAM" id="MobiDB-lite"/>
    </source>
</evidence>
<dbReference type="OrthoDB" id="9808889at2"/>
<evidence type="ECO:0000256" key="4">
    <source>
        <dbReference type="ARBA" id="ARBA00022840"/>
    </source>
</evidence>
<feature type="domain" description="Helicase C-terminal" evidence="9">
    <location>
        <begin position="234"/>
        <end position="380"/>
    </location>
</feature>
<dbReference type="Pfam" id="PF00270">
    <property type="entry name" value="DEAD"/>
    <property type="match status" value="1"/>
</dbReference>
<comment type="caution">
    <text evidence="11">The sequence shown here is derived from an EMBL/GenBank/DDBJ whole genome shotgun (WGS) entry which is preliminary data.</text>
</comment>
<proteinExistence type="inferred from homology"/>
<reference evidence="11 12" key="1">
    <citation type="journal article" date="2012" name="J. Bacteriol.">
        <title>Genome Sequence of the Alkane-Degrading Bacterium Alcanivorax hongdengensis Type Strain A-11-3.</title>
        <authorList>
            <person name="Lai Q."/>
            <person name="Shao Z."/>
        </authorList>
    </citation>
    <scope>NUCLEOTIDE SEQUENCE [LARGE SCALE GENOMIC DNA]</scope>
    <source>
        <strain evidence="11 12">A-11-3</strain>
    </source>
</reference>
<dbReference type="SMART" id="SM00487">
    <property type="entry name" value="DEXDc"/>
    <property type="match status" value="1"/>
</dbReference>
<evidence type="ECO:0000313" key="12">
    <source>
        <dbReference type="Proteomes" id="UP000010164"/>
    </source>
</evidence>
<evidence type="ECO:0000256" key="3">
    <source>
        <dbReference type="ARBA" id="ARBA00022806"/>
    </source>
</evidence>
<feature type="domain" description="DEAD-box RNA helicase Q" evidence="10">
    <location>
        <begin position="2"/>
        <end position="30"/>
    </location>
</feature>
<evidence type="ECO:0000256" key="6">
    <source>
        <dbReference type="PROSITE-ProRule" id="PRU00552"/>
    </source>
</evidence>
<dbReference type="PROSITE" id="PS51195">
    <property type="entry name" value="Q_MOTIF"/>
    <property type="match status" value="1"/>
</dbReference>
<dbReference type="GO" id="GO:0003724">
    <property type="term" value="F:RNA helicase activity"/>
    <property type="evidence" value="ECO:0007669"/>
    <property type="project" value="InterPro"/>
</dbReference>
<evidence type="ECO:0000256" key="2">
    <source>
        <dbReference type="ARBA" id="ARBA00022801"/>
    </source>
</evidence>
<dbReference type="InterPro" id="IPR001650">
    <property type="entry name" value="Helicase_C-like"/>
</dbReference>
<accession>L0WCN4</accession>
<feature type="region of interest" description="Disordered" evidence="7">
    <location>
        <begin position="384"/>
        <end position="460"/>
    </location>
</feature>
<dbReference type="InterPro" id="IPR014014">
    <property type="entry name" value="RNA_helicase_DEAD_Q_motif"/>
</dbReference>
<dbReference type="eggNOG" id="COG0513">
    <property type="taxonomic scope" value="Bacteria"/>
</dbReference>
<dbReference type="RefSeq" id="WP_008929814.1">
    <property type="nucleotide sequence ID" value="NZ_AMRJ01000024.1"/>
</dbReference>
<evidence type="ECO:0000313" key="11">
    <source>
        <dbReference type="EMBL" id="EKF73500.1"/>
    </source>
</evidence>
<dbReference type="InterPro" id="IPR050079">
    <property type="entry name" value="DEAD_box_RNA_helicase"/>
</dbReference>
<name>L0WCN4_9GAMM</name>
<evidence type="ECO:0000259" key="10">
    <source>
        <dbReference type="PROSITE" id="PS51195"/>
    </source>
</evidence>
<dbReference type="PANTHER" id="PTHR47959:SF3">
    <property type="entry name" value="ATP-DEPENDENT RNA HELICASE SRMB"/>
    <property type="match status" value="1"/>
</dbReference>
<dbReference type="Pfam" id="PF00271">
    <property type="entry name" value="Helicase_C"/>
    <property type="match status" value="1"/>
</dbReference>
<keyword evidence="1" id="KW-0547">Nucleotide-binding</keyword>
<evidence type="ECO:0000259" key="9">
    <source>
        <dbReference type="PROSITE" id="PS51194"/>
    </source>
</evidence>
<comment type="similarity">
    <text evidence="5">Belongs to the DEAD box helicase family.</text>
</comment>
<feature type="short sequence motif" description="Q motif" evidence="6">
    <location>
        <begin position="2"/>
        <end position="30"/>
    </location>
</feature>
<dbReference type="CDD" id="cd00268">
    <property type="entry name" value="DEADc"/>
    <property type="match status" value="1"/>
</dbReference>
<evidence type="ECO:0000256" key="5">
    <source>
        <dbReference type="ARBA" id="ARBA00038437"/>
    </source>
</evidence>
<dbReference type="GO" id="GO:0005524">
    <property type="term" value="F:ATP binding"/>
    <property type="evidence" value="ECO:0007669"/>
    <property type="project" value="UniProtKB-KW"/>
</dbReference>
<keyword evidence="3 11" id="KW-0347">Helicase</keyword>
<dbReference type="InterPro" id="IPR014001">
    <property type="entry name" value="Helicase_ATP-bd"/>
</dbReference>
<keyword evidence="2" id="KW-0378">Hydrolase</keyword>
<keyword evidence="12" id="KW-1185">Reference proteome</keyword>
<keyword evidence="4" id="KW-0067">ATP-binding</keyword>
<gene>
    <name evidence="11" type="ORF">A11A3_13220</name>
</gene>
<dbReference type="PATRIC" id="fig|1177179.3.peg.2625"/>
<evidence type="ECO:0000256" key="1">
    <source>
        <dbReference type="ARBA" id="ARBA00022741"/>
    </source>
</evidence>
<dbReference type="InterPro" id="IPR027417">
    <property type="entry name" value="P-loop_NTPase"/>
</dbReference>
<dbReference type="GO" id="GO:0003676">
    <property type="term" value="F:nucleic acid binding"/>
    <property type="evidence" value="ECO:0007669"/>
    <property type="project" value="InterPro"/>
</dbReference>
<feature type="compositionally biased region" description="Basic residues" evidence="7">
    <location>
        <begin position="450"/>
        <end position="460"/>
    </location>
</feature>
<dbReference type="SUPFAM" id="SSF52540">
    <property type="entry name" value="P-loop containing nucleoside triphosphate hydrolases"/>
    <property type="match status" value="1"/>
</dbReference>
<dbReference type="PROSITE" id="PS51192">
    <property type="entry name" value="HELICASE_ATP_BIND_1"/>
    <property type="match status" value="1"/>
</dbReference>
<dbReference type="SMART" id="SM00490">
    <property type="entry name" value="HELICc"/>
    <property type="match status" value="1"/>
</dbReference>
<feature type="domain" description="Helicase ATP-binding" evidence="8">
    <location>
        <begin position="33"/>
        <end position="206"/>
    </location>
</feature>
<sequence>MSSFADLNLHERLIRALDELDITTPTPVQTAAIPDALAGHDLRVVARTGSGKTAAFLLPLLHQLMQHSRPRTDTRALILLPTRELAQQTLKQVEALARYTFIKAELVTGGEDFKVQAARMRKNPEILIGTPGRLIEHLEAGNLRLQDLEVLILDESDRMLDMGFGDDVLRLAGECREARQTLLFSATGGGNAMQKMVESVLRQPKSLILDSVRDLNEAVVQQIITADNVAHKERLVQWLLAHEPFNKAVIFTNTREQADRLGGILRTNALTVFTLHGDKDQKDRKLAMDRLKSGGVRVLVATDVAARGIHVDGLDLVINFDMPRSGDEYVHRIGRTGRVGGEGTAISLIAAHEWNLMASIQRYLRQNFEYRLIDALRGDFLGPKNLKSNGKAAGSKKKKMKKKADAKKGIKKPAGKKPLKKKAAGAAQKAPTGRSNKPAAPDTQGGYATVKRKKNPGPLD</sequence>
<dbReference type="STRING" id="1177179.A11A3_13220"/>
<dbReference type="GO" id="GO:0005829">
    <property type="term" value="C:cytosol"/>
    <property type="evidence" value="ECO:0007669"/>
    <property type="project" value="TreeGrafter"/>
</dbReference>
<organism evidence="11 12">
    <name type="scientific">Alcanivorax hongdengensis A-11-3</name>
    <dbReference type="NCBI Taxonomy" id="1177179"/>
    <lineage>
        <taxon>Bacteria</taxon>
        <taxon>Pseudomonadati</taxon>
        <taxon>Pseudomonadota</taxon>
        <taxon>Gammaproteobacteria</taxon>
        <taxon>Oceanospirillales</taxon>
        <taxon>Alcanivoracaceae</taxon>
        <taxon>Alcanivorax</taxon>
    </lineage>
</organism>